<keyword evidence="3" id="KW-1185">Reference proteome</keyword>
<accession>A0A0A2FCT3</accession>
<feature type="compositionally biased region" description="Basic residues" evidence="1">
    <location>
        <begin position="33"/>
        <end position="46"/>
    </location>
</feature>
<feature type="region of interest" description="Disordered" evidence="1">
    <location>
        <begin position="32"/>
        <end position="54"/>
    </location>
</feature>
<organism evidence="2 3">
    <name type="scientific">Porphyromonas gulae</name>
    <dbReference type="NCBI Taxonomy" id="111105"/>
    <lineage>
        <taxon>Bacteria</taxon>
        <taxon>Pseudomonadati</taxon>
        <taxon>Bacteroidota</taxon>
        <taxon>Bacteroidia</taxon>
        <taxon>Bacteroidales</taxon>
        <taxon>Porphyromonadaceae</taxon>
        <taxon>Porphyromonas</taxon>
    </lineage>
</organism>
<dbReference type="AlphaFoldDB" id="A0A0A2FCT3"/>
<reference evidence="2 3" key="1">
    <citation type="submission" date="2014-08" db="EMBL/GenBank/DDBJ databases">
        <title>Porphyromonas gulae strain:COT-052_OH3439 Genome sequencing.</title>
        <authorList>
            <person name="Wallis C."/>
            <person name="Deusch O."/>
            <person name="O'Flynn C."/>
            <person name="Davis I."/>
            <person name="Jospin G."/>
            <person name="Darling A.E."/>
            <person name="Coil D.A."/>
            <person name="Alexiev A."/>
            <person name="Horsfall A."/>
            <person name="Kirkwood N."/>
            <person name="Harris S."/>
            <person name="Eisen J.A."/>
        </authorList>
    </citation>
    <scope>NUCLEOTIDE SEQUENCE [LARGE SCALE GENOMIC DNA]</scope>
    <source>
        <strain evidence="3">COT-052 OH3439</strain>
    </source>
</reference>
<name>A0A0A2FCT3_9PORP</name>
<dbReference type="EMBL" id="JRAK01000081">
    <property type="protein sequence ID" value="KGN87830.1"/>
    <property type="molecule type" value="Genomic_DNA"/>
</dbReference>
<evidence type="ECO:0000313" key="3">
    <source>
        <dbReference type="Proteomes" id="UP000030146"/>
    </source>
</evidence>
<evidence type="ECO:0000256" key="1">
    <source>
        <dbReference type="SAM" id="MobiDB-lite"/>
    </source>
</evidence>
<protein>
    <submittedName>
        <fullName evidence="2">Uncharacterized protein</fullName>
    </submittedName>
</protein>
<sequence>MWFENFFLPAREAKNSRTTFFRSVSNNFLERKSSKRTRTDRKKKSPNRREKLHADAGQSQVVSFFQAFPICCIAPV</sequence>
<evidence type="ECO:0000313" key="2">
    <source>
        <dbReference type="EMBL" id="KGN87830.1"/>
    </source>
</evidence>
<dbReference type="Proteomes" id="UP000030146">
    <property type="component" value="Unassembled WGS sequence"/>
</dbReference>
<proteinExistence type="predicted"/>
<gene>
    <name evidence="2" type="ORF">HR15_05900</name>
</gene>
<comment type="caution">
    <text evidence="2">The sequence shown here is derived from an EMBL/GenBank/DDBJ whole genome shotgun (WGS) entry which is preliminary data.</text>
</comment>